<dbReference type="PATRIC" id="fig|289376.4.peg.283"/>
<reference evidence="1 2" key="2">
    <citation type="journal article" date="2015" name="Genome Announc.">
        <title>Genome Sequence of the Sulfate-Reducing Thermophilic Bacterium Thermodesulfovibrio yellowstonii Strain DSM 11347T (Phylum Nitrospirae).</title>
        <authorList>
            <person name="Bhatnagar S."/>
            <person name="Badger J.H."/>
            <person name="Madupu R."/>
            <person name="Khouri H.M."/>
            <person name="O'Connor E.M."/>
            <person name="Robb F.T."/>
            <person name="Ward N.L."/>
            <person name="Eisen J.A."/>
        </authorList>
    </citation>
    <scope>NUCLEOTIDE SEQUENCE [LARGE SCALE GENOMIC DNA]</scope>
    <source>
        <strain evidence="2">ATCC 51303 / DSM 11347 / YP87</strain>
    </source>
</reference>
<dbReference type="KEGG" id="tye:THEYE_A0287"/>
<dbReference type="InParanoid" id="B5YIH6"/>
<proteinExistence type="predicted"/>
<accession>B5YIH6</accession>
<dbReference type="STRING" id="289376.THEYE_A0287"/>
<dbReference type="EnsemblBacteria" id="ACI21587">
    <property type="protein sequence ID" value="ACI21587"/>
    <property type="gene ID" value="THEYE_A0287"/>
</dbReference>
<dbReference type="HOGENOM" id="CLU_1433874_0_0_0"/>
<dbReference type="RefSeq" id="WP_012546299.1">
    <property type="nucleotide sequence ID" value="NC_011296.1"/>
</dbReference>
<name>B5YIH6_THEYD</name>
<keyword evidence="2" id="KW-1185">Reference proteome</keyword>
<sequence>MKLQSNINEYIRQIQEQCKKYASKHYYPVRAGRDDITYEDVTQEMLKIAWQSYRNGNGLSKVILEKKLIPRWQLDLIFQNALRNLKITDIPDTESAPEPAKVVLDENGEVIDFYYPNIPDPLRQDEEESIINSMSLAEKQKWLEEIQRLKKLGYSDTEIISMLTPAAQAQKRNQKENLISNISKQEVLF</sequence>
<organism evidence="1 2">
    <name type="scientific">Thermodesulfovibrio yellowstonii (strain ATCC 51303 / DSM 11347 / YP87)</name>
    <dbReference type="NCBI Taxonomy" id="289376"/>
    <lineage>
        <taxon>Bacteria</taxon>
        <taxon>Pseudomonadati</taxon>
        <taxon>Nitrospirota</taxon>
        <taxon>Thermodesulfovibrionia</taxon>
        <taxon>Thermodesulfovibrionales</taxon>
        <taxon>Thermodesulfovibrionaceae</taxon>
        <taxon>Thermodesulfovibrio</taxon>
    </lineage>
</organism>
<dbReference type="Proteomes" id="UP000000718">
    <property type="component" value="Chromosome"/>
</dbReference>
<reference evidence="2" key="1">
    <citation type="submission" date="2008-08" db="EMBL/GenBank/DDBJ databases">
        <title>The complete genome sequence of Thermodesulfovibrio yellowstonii strain ATCC 51303 / DSM 11347 / YP87.</title>
        <authorList>
            <person name="Dodson R.J."/>
            <person name="Durkin A.S."/>
            <person name="Wu M."/>
            <person name="Eisen J."/>
            <person name="Sutton G."/>
        </authorList>
    </citation>
    <scope>NUCLEOTIDE SEQUENCE [LARGE SCALE GENOMIC DNA]</scope>
    <source>
        <strain evidence="2">ATCC 51303 / DSM 11347 / YP87</strain>
    </source>
</reference>
<evidence type="ECO:0000313" key="2">
    <source>
        <dbReference type="Proteomes" id="UP000000718"/>
    </source>
</evidence>
<protein>
    <submittedName>
        <fullName evidence="1">Uncharacterized protein</fullName>
    </submittedName>
</protein>
<gene>
    <name evidence="1" type="ordered locus">THEYE_A0287</name>
</gene>
<dbReference type="AlphaFoldDB" id="B5YIH6"/>
<evidence type="ECO:0000313" key="1">
    <source>
        <dbReference type="EMBL" id="ACI21587.1"/>
    </source>
</evidence>
<dbReference type="EMBL" id="CP001147">
    <property type="protein sequence ID" value="ACI21587.1"/>
    <property type="molecule type" value="Genomic_DNA"/>
</dbReference>